<evidence type="ECO:0008006" key="3">
    <source>
        <dbReference type="Google" id="ProtNLM"/>
    </source>
</evidence>
<dbReference type="EMBL" id="CP060712">
    <property type="protein sequence ID" value="QNN50143.1"/>
    <property type="molecule type" value="Genomic_DNA"/>
</dbReference>
<dbReference type="AlphaFoldDB" id="A0A7G9R3G8"/>
<protein>
    <recommendedName>
        <fullName evidence="3">HK97 gp10 family phage protein</fullName>
    </recommendedName>
</protein>
<dbReference type="InterPro" id="IPR010064">
    <property type="entry name" value="HK97-gp10_tail"/>
</dbReference>
<reference evidence="1 2" key="1">
    <citation type="submission" date="2020-08" db="EMBL/GenBank/DDBJ databases">
        <title>Genome sequence of Phycicoccus endophyticus JCM 31784T.</title>
        <authorList>
            <person name="Hyun D.-W."/>
            <person name="Bae J.-W."/>
        </authorList>
    </citation>
    <scope>NUCLEOTIDE SEQUENCE [LARGE SCALE GENOMIC DNA]</scope>
    <source>
        <strain evidence="1 2">JCM 31784</strain>
    </source>
</reference>
<dbReference type="RefSeq" id="WP_166102324.1">
    <property type="nucleotide sequence ID" value="NZ_BMMY01000002.1"/>
</dbReference>
<dbReference type="KEGG" id="pei:H9L10_03545"/>
<gene>
    <name evidence="1" type="ORF">H9L10_03545</name>
</gene>
<accession>A0A7G9R3G8</accession>
<evidence type="ECO:0000313" key="2">
    <source>
        <dbReference type="Proteomes" id="UP000515976"/>
    </source>
</evidence>
<evidence type="ECO:0000313" key="1">
    <source>
        <dbReference type="EMBL" id="QNN50143.1"/>
    </source>
</evidence>
<dbReference type="Pfam" id="PF04883">
    <property type="entry name" value="HK97-gp10_like"/>
    <property type="match status" value="1"/>
</dbReference>
<dbReference type="Proteomes" id="UP000515976">
    <property type="component" value="Chromosome"/>
</dbReference>
<name>A0A7G9R3G8_9MICO</name>
<keyword evidence="2" id="KW-1185">Reference proteome</keyword>
<sequence length="113" mass="12767">MNEITRWAQALRRAASGLERKAEQAVDRVGRGALRDAELYAPVGATGNLRRGLRLRRDGHRAVITSSEYYSAFQEYGTSQMAPNPFIDPAAREWGPRLVLEVERLRDGIERDL</sequence>
<organism evidence="1 2">
    <name type="scientific">Phycicoccus endophyticus</name>
    <dbReference type="NCBI Taxonomy" id="1690220"/>
    <lineage>
        <taxon>Bacteria</taxon>
        <taxon>Bacillati</taxon>
        <taxon>Actinomycetota</taxon>
        <taxon>Actinomycetes</taxon>
        <taxon>Micrococcales</taxon>
        <taxon>Intrasporangiaceae</taxon>
        <taxon>Phycicoccus</taxon>
    </lineage>
</organism>
<proteinExistence type="predicted"/>